<protein>
    <recommendedName>
        <fullName evidence="4">Secreted protein</fullName>
    </recommendedName>
</protein>
<keyword evidence="1" id="KW-0732">Signal</keyword>
<keyword evidence="3" id="KW-1185">Reference proteome</keyword>
<evidence type="ECO:0000313" key="3">
    <source>
        <dbReference type="Proteomes" id="UP000276215"/>
    </source>
</evidence>
<dbReference type="Proteomes" id="UP000276215">
    <property type="component" value="Unassembled WGS sequence"/>
</dbReference>
<name>A0A3N4J115_9PEZI</name>
<reference evidence="2 3" key="1">
    <citation type="journal article" date="2018" name="Nat. Ecol. Evol.">
        <title>Pezizomycetes genomes reveal the molecular basis of ectomycorrhizal truffle lifestyle.</title>
        <authorList>
            <person name="Murat C."/>
            <person name="Payen T."/>
            <person name="Noel B."/>
            <person name="Kuo A."/>
            <person name="Morin E."/>
            <person name="Chen J."/>
            <person name="Kohler A."/>
            <person name="Krizsan K."/>
            <person name="Balestrini R."/>
            <person name="Da Silva C."/>
            <person name="Montanini B."/>
            <person name="Hainaut M."/>
            <person name="Levati E."/>
            <person name="Barry K.W."/>
            <person name="Belfiori B."/>
            <person name="Cichocki N."/>
            <person name="Clum A."/>
            <person name="Dockter R.B."/>
            <person name="Fauchery L."/>
            <person name="Guy J."/>
            <person name="Iotti M."/>
            <person name="Le Tacon F."/>
            <person name="Lindquist E.A."/>
            <person name="Lipzen A."/>
            <person name="Malagnac F."/>
            <person name="Mello A."/>
            <person name="Molinier V."/>
            <person name="Miyauchi S."/>
            <person name="Poulain J."/>
            <person name="Riccioni C."/>
            <person name="Rubini A."/>
            <person name="Sitrit Y."/>
            <person name="Splivallo R."/>
            <person name="Traeger S."/>
            <person name="Wang M."/>
            <person name="Zifcakova L."/>
            <person name="Wipf D."/>
            <person name="Zambonelli A."/>
            <person name="Paolocci F."/>
            <person name="Nowrousian M."/>
            <person name="Ottonello S."/>
            <person name="Baldrian P."/>
            <person name="Spatafora J.W."/>
            <person name="Henrissat B."/>
            <person name="Nagy L.G."/>
            <person name="Aury J.M."/>
            <person name="Wincker P."/>
            <person name="Grigoriev I.V."/>
            <person name="Bonfante P."/>
            <person name="Martin F.M."/>
        </authorList>
    </citation>
    <scope>NUCLEOTIDE SEQUENCE [LARGE SCALE GENOMIC DNA]</scope>
    <source>
        <strain evidence="2 3">120613-1</strain>
    </source>
</reference>
<proteinExistence type="predicted"/>
<dbReference type="AlphaFoldDB" id="A0A3N4J115"/>
<evidence type="ECO:0000256" key="1">
    <source>
        <dbReference type="SAM" id="SignalP"/>
    </source>
</evidence>
<gene>
    <name evidence="2" type="ORF">L873DRAFT_1818728</name>
</gene>
<organism evidence="2 3">
    <name type="scientific">Choiromyces venosus 120613-1</name>
    <dbReference type="NCBI Taxonomy" id="1336337"/>
    <lineage>
        <taxon>Eukaryota</taxon>
        <taxon>Fungi</taxon>
        <taxon>Dikarya</taxon>
        <taxon>Ascomycota</taxon>
        <taxon>Pezizomycotina</taxon>
        <taxon>Pezizomycetes</taxon>
        <taxon>Pezizales</taxon>
        <taxon>Tuberaceae</taxon>
        <taxon>Choiromyces</taxon>
    </lineage>
</organism>
<evidence type="ECO:0008006" key="4">
    <source>
        <dbReference type="Google" id="ProtNLM"/>
    </source>
</evidence>
<accession>A0A3N4J115</accession>
<evidence type="ECO:0000313" key="2">
    <source>
        <dbReference type="EMBL" id="RPA91825.1"/>
    </source>
</evidence>
<feature type="chain" id="PRO_5017926326" description="Secreted protein" evidence="1">
    <location>
        <begin position="31"/>
        <end position="74"/>
    </location>
</feature>
<feature type="signal peptide" evidence="1">
    <location>
        <begin position="1"/>
        <end position="30"/>
    </location>
</feature>
<sequence>MTFRDRLGRGSPGFPILVLMFLASSPTGLMRCSGVYRTDTVWRITKTIGVSPQSFLWSSIHVLYVHHIRVQEVC</sequence>
<dbReference type="EMBL" id="ML120487">
    <property type="protein sequence ID" value="RPA91825.1"/>
    <property type="molecule type" value="Genomic_DNA"/>
</dbReference>